<dbReference type="RefSeq" id="WP_092689890.1">
    <property type="nucleotide sequence ID" value="NZ_FNPK01000009.1"/>
</dbReference>
<reference evidence="5" key="1">
    <citation type="submission" date="2016-10" db="EMBL/GenBank/DDBJ databases">
        <authorList>
            <person name="Varghese N."/>
            <person name="Submissions S."/>
        </authorList>
    </citation>
    <scope>NUCLEOTIDE SEQUENCE [LARGE SCALE GENOMIC DNA]</scope>
    <source>
        <strain evidence="5">ANC 5109</strain>
    </source>
</reference>
<keyword evidence="2" id="KW-0233">DNA recombination</keyword>
<proteinExistence type="predicted"/>
<accession>A0A1H3JID4</accession>
<feature type="domain" description="Tyr recombinase" evidence="3">
    <location>
        <begin position="163"/>
        <end position="380"/>
    </location>
</feature>
<dbReference type="InterPro" id="IPR050090">
    <property type="entry name" value="Tyrosine_recombinase_XerCD"/>
</dbReference>
<evidence type="ECO:0000256" key="2">
    <source>
        <dbReference type="ARBA" id="ARBA00023172"/>
    </source>
</evidence>
<dbReference type="STRING" id="595670.SAMN05421643_10992"/>
<organism evidence="4 5">
    <name type="scientific">Acinetobacter kyonggiensis</name>
    <dbReference type="NCBI Taxonomy" id="595670"/>
    <lineage>
        <taxon>Bacteria</taxon>
        <taxon>Pseudomonadati</taxon>
        <taxon>Pseudomonadota</taxon>
        <taxon>Gammaproteobacteria</taxon>
        <taxon>Moraxellales</taxon>
        <taxon>Moraxellaceae</taxon>
        <taxon>Acinetobacter</taxon>
    </lineage>
</organism>
<dbReference type="GO" id="GO:0006310">
    <property type="term" value="P:DNA recombination"/>
    <property type="evidence" value="ECO:0007669"/>
    <property type="project" value="UniProtKB-KW"/>
</dbReference>
<dbReference type="Pfam" id="PF00589">
    <property type="entry name" value="Phage_integrase"/>
    <property type="match status" value="1"/>
</dbReference>
<evidence type="ECO:0000313" key="4">
    <source>
        <dbReference type="EMBL" id="SDY39637.1"/>
    </source>
</evidence>
<dbReference type="InterPro" id="IPR011010">
    <property type="entry name" value="DNA_brk_join_enz"/>
</dbReference>
<dbReference type="CDD" id="cd00397">
    <property type="entry name" value="DNA_BRE_C"/>
    <property type="match status" value="1"/>
</dbReference>
<evidence type="ECO:0000313" key="5">
    <source>
        <dbReference type="Proteomes" id="UP000199035"/>
    </source>
</evidence>
<evidence type="ECO:0000256" key="1">
    <source>
        <dbReference type="ARBA" id="ARBA00022908"/>
    </source>
</evidence>
<gene>
    <name evidence="4" type="ORF">SAMN05421643_10992</name>
</gene>
<dbReference type="AlphaFoldDB" id="A0A1H3JID4"/>
<dbReference type="PANTHER" id="PTHR30349:SF64">
    <property type="entry name" value="PROPHAGE INTEGRASE INTD-RELATED"/>
    <property type="match status" value="1"/>
</dbReference>
<keyword evidence="5" id="KW-1185">Reference proteome</keyword>
<dbReference type="SUPFAM" id="SSF56349">
    <property type="entry name" value="DNA breaking-rejoining enzymes"/>
    <property type="match status" value="1"/>
</dbReference>
<name>A0A1H3JID4_9GAMM</name>
<sequence>MDVEVILHNSGELLPILLDDDGMPIPLPNEFVLSKRNVSSNTLIRNLREIKLLYEWFHIHNIDIYERLIQKKPFTEAEIIGSLVEFLRRDHEKRHKTIKIAVKPDTFNQRLITIKQFLNWYIEMYIGTLSFTSNNYQYYVTYKTRLTSLLDRCFINSPPSNKSLNKGLTNQEKSELLRLIKPKLGSDNPIEHRNYIIVMLMITFGLRSGELLSLRVEDLQIGGISSITVKRRAPDVNDMRRPRPQIKRNGRVLEITDRNLAIEIDLFITKWREMLDQQNQTNIEWDYLILNESGTPLSLPSITQYFQILRKKHYQSLPSTLSPKALRHTFSSSMERLLREAGVEEDNRKKALAYLRGDSSLSSQDVYTFKETELEANKYLGQYQREIFGI</sequence>
<dbReference type="GO" id="GO:0015074">
    <property type="term" value="P:DNA integration"/>
    <property type="evidence" value="ECO:0007669"/>
    <property type="project" value="UniProtKB-KW"/>
</dbReference>
<dbReference type="Gene3D" id="1.10.443.10">
    <property type="entry name" value="Intergrase catalytic core"/>
    <property type="match status" value="1"/>
</dbReference>
<evidence type="ECO:0000259" key="3">
    <source>
        <dbReference type="PROSITE" id="PS51898"/>
    </source>
</evidence>
<dbReference type="InterPro" id="IPR013762">
    <property type="entry name" value="Integrase-like_cat_sf"/>
</dbReference>
<dbReference type="Proteomes" id="UP000199035">
    <property type="component" value="Unassembled WGS sequence"/>
</dbReference>
<dbReference type="InterPro" id="IPR002104">
    <property type="entry name" value="Integrase_catalytic"/>
</dbReference>
<dbReference type="EMBL" id="FNPK01000009">
    <property type="protein sequence ID" value="SDY39637.1"/>
    <property type="molecule type" value="Genomic_DNA"/>
</dbReference>
<dbReference type="PANTHER" id="PTHR30349">
    <property type="entry name" value="PHAGE INTEGRASE-RELATED"/>
    <property type="match status" value="1"/>
</dbReference>
<protein>
    <submittedName>
        <fullName evidence="4">Site-specific recombinase XerD</fullName>
    </submittedName>
</protein>
<keyword evidence="1" id="KW-0229">DNA integration</keyword>
<dbReference type="GO" id="GO:0003677">
    <property type="term" value="F:DNA binding"/>
    <property type="evidence" value="ECO:0007669"/>
    <property type="project" value="InterPro"/>
</dbReference>
<dbReference type="PROSITE" id="PS51898">
    <property type="entry name" value="TYR_RECOMBINASE"/>
    <property type="match status" value="1"/>
</dbReference>